<organism evidence="1">
    <name type="scientific">Ixodes ricinus</name>
    <name type="common">Common tick</name>
    <name type="synonym">Acarus ricinus</name>
    <dbReference type="NCBI Taxonomy" id="34613"/>
    <lineage>
        <taxon>Eukaryota</taxon>
        <taxon>Metazoa</taxon>
        <taxon>Ecdysozoa</taxon>
        <taxon>Arthropoda</taxon>
        <taxon>Chelicerata</taxon>
        <taxon>Arachnida</taxon>
        <taxon>Acari</taxon>
        <taxon>Parasitiformes</taxon>
        <taxon>Ixodida</taxon>
        <taxon>Ixodoidea</taxon>
        <taxon>Ixodidae</taxon>
        <taxon>Ixodinae</taxon>
        <taxon>Ixodes</taxon>
    </lineage>
</organism>
<reference evidence="1" key="1">
    <citation type="submission" date="2019-12" db="EMBL/GenBank/DDBJ databases">
        <title>An insight into the sialome of adult female Ixodes ricinus ticks feeding for 6 days.</title>
        <authorList>
            <person name="Perner J."/>
            <person name="Ribeiro J.M.C."/>
        </authorList>
    </citation>
    <scope>NUCLEOTIDE SEQUENCE</scope>
    <source>
        <strain evidence="1">Semi-engorged</strain>
        <tissue evidence="1">Salivary glands</tissue>
    </source>
</reference>
<sequence>MVALSAATLCWACPSFREFSSSCSSSCCFRRSSSSFLVWSSSGLGLLLSPWPPPAATLCALNRAFWSFSC</sequence>
<dbReference type="EMBL" id="GIFC01000573">
    <property type="protein sequence ID" value="MXU82656.1"/>
    <property type="molecule type" value="Transcribed_RNA"/>
</dbReference>
<dbReference type="AlphaFoldDB" id="A0A6B0U2V1"/>
<name>A0A6B0U2V1_IXORI</name>
<evidence type="ECO:0000313" key="1">
    <source>
        <dbReference type="EMBL" id="MXU82656.1"/>
    </source>
</evidence>
<accession>A0A6B0U2V1</accession>
<proteinExistence type="predicted"/>
<protein>
    <submittedName>
        <fullName evidence="1">Uncharacterized protein</fullName>
    </submittedName>
</protein>